<feature type="domain" description="BPTI/Kunitz inhibitor" evidence="4">
    <location>
        <begin position="212"/>
        <end position="262"/>
    </location>
</feature>
<evidence type="ECO:0000256" key="2">
    <source>
        <dbReference type="ARBA" id="ARBA00022900"/>
    </source>
</evidence>
<dbReference type="InterPro" id="IPR050098">
    <property type="entry name" value="TFPI/VKTCI-like"/>
</dbReference>
<keyword evidence="1" id="KW-0646">Protease inhibitor</keyword>
<gene>
    <name evidence="5" type="primary">Ppn-L2</name>
    <name evidence="5" type="ORF">Hamer_G012618</name>
</gene>
<dbReference type="GO" id="GO:0004867">
    <property type="term" value="F:serine-type endopeptidase inhibitor activity"/>
    <property type="evidence" value="ECO:0007669"/>
    <property type="project" value="UniProtKB-KW"/>
</dbReference>
<feature type="non-terminal residue" evidence="5">
    <location>
        <position position="456"/>
    </location>
</feature>
<feature type="domain" description="BPTI/Kunitz inhibitor" evidence="4">
    <location>
        <begin position="271"/>
        <end position="321"/>
    </location>
</feature>
<keyword evidence="6" id="KW-1185">Reference proteome</keyword>
<dbReference type="PANTHER" id="PTHR10083">
    <property type="entry name" value="KUNITZ-TYPE PROTEASE INHIBITOR-RELATED"/>
    <property type="match status" value="1"/>
</dbReference>
<accession>A0A8J5MQK6</accession>
<proteinExistence type="predicted"/>
<dbReference type="PRINTS" id="PR00759">
    <property type="entry name" value="BASICPTASE"/>
</dbReference>
<dbReference type="InterPro" id="IPR002223">
    <property type="entry name" value="Kunitz_BPTI"/>
</dbReference>
<keyword evidence="2" id="KW-0722">Serine protease inhibitor</keyword>
<dbReference type="PANTHER" id="PTHR10083:SF374">
    <property type="entry name" value="BPTI_KUNITZ INHIBITOR DOMAIN-CONTAINING PROTEIN"/>
    <property type="match status" value="1"/>
</dbReference>
<organism evidence="5 6">
    <name type="scientific">Homarus americanus</name>
    <name type="common">American lobster</name>
    <dbReference type="NCBI Taxonomy" id="6706"/>
    <lineage>
        <taxon>Eukaryota</taxon>
        <taxon>Metazoa</taxon>
        <taxon>Ecdysozoa</taxon>
        <taxon>Arthropoda</taxon>
        <taxon>Crustacea</taxon>
        <taxon>Multicrustacea</taxon>
        <taxon>Malacostraca</taxon>
        <taxon>Eumalacostraca</taxon>
        <taxon>Eucarida</taxon>
        <taxon>Decapoda</taxon>
        <taxon>Pleocyemata</taxon>
        <taxon>Astacidea</taxon>
        <taxon>Nephropoidea</taxon>
        <taxon>Nephropidae</taxon>
        <taxon>Homarus</taxon>
    </lineage>
</organism>
<name>A0A8J5MQK6_HOMAM</name>
<feature type="domain" description="BPTI/Kunitz inhibitor" evidence="4">
    <location>
        <begin position="330"/>
        <end position="380"/>
    </location>
</feature>
<keyword evidence="3" id="KW-1015">Disulfide bond</keyword>
<feature type="domain" description="BPTI/Kunitz inhibitor" evidence="4">
    <location>
        <begin position="392"/>
        <end position="442"/>
    </location>
</feature>
<feature type="domain" description="BPTI/Kunitz inhibitor" evidence="4">
    <location>
        <begin position="138"/>
        <end position="188"/>
    </location>
</feature>
<dbReference type="FunFam" id="4.10.410.10:FF:000020">
    <property type="entry name" value="Collagen, type VI, alpha 3"/>
    <property type="match status" value="5"/>
</dbReference>
<dbReference type="PROSITE" id="PS00280">
    <property type="entry name" value="BPTI_KUNITZ_1"/>
    <property type="match status" value="4"/>
</dbReference>
<reference evidence="5" key="1">
    <citation type="journal article" date="2021" name="Sci. Adv.">
        <title>The American lobster genome reveals insights on longevity, neural, and immune adaptations.</title>
        <authorList>
            <person name="Polinski J.M."/>
            <person name="Zimin A.V."/>
            <person name="Clark K.F."/>
            <person name="Kohn A.B."/>
            <person name="Sadowski N."/>
            <person name="Timp W."/>
            <person name="Ptitsyn A."/>
            <person name="Khanna P."/>
            <person name="Romanova D.Y."/>
            <person name="Williams P."/>
            <person name="Greenwood S.J."/>
            <person name="Moroz L.L."/>
            <person name="Walt D.R."/>
            <person name="Bodnar A.G."/>
        </authorList>
    </citation>
    <scope>NUCLEOTIDE SEQUENCE</scope>
    <source>
        <strain evidence="5">GMGI-L3</strain>
    </source>
</reference>
<dbReference type="PROSITE" id="PS50279">
    <property type="entry name" value="BPTI_KUNITZ_2"/>
    <property type="match status" value="5"/>
</dbReference>
<evidence type="ECO:0000313" key="6">
    <source>
        <dbReference type="Proteomes" id="UP000747542"/>
    </source>
</evidence>
<sequence>CGCEYSAFGCCPDNETVARGKDDAGCGCQYTEYGCCPDDHTPAAGEDYSGCPCNTYPYGCCPDGVSIARGLNAVGCGCEYGEFGCCEDGRTPATGPGKEGCGCEASEFGCCPDGVTPATGKFFDGCQDEAPVIPGEVCGYEKDRGPCADYIVKWYFDMEYGGCTRFWYGGCDGNLNKFETQNECIAACVEPEGMGSEQKNYFLIPKLSTESCHLPLVEGPCTGSVPSWYHDSASGSCKPFVYGGCLGNNNRYGSKEECEEMCVIPEKTDVCLLEVMPGPCRGNYTRWFYDQTLGICSQFAFGGCKGNGNNFLTENECMQSCIRGRSKGLCTLPKASGLCEETLPRWYYDYSETRCMPFYYTGCDGNSNRFITRGECEATCPGDITEPEEDVCSLPSSTGDCNNFEERWFFDLSENQCKSFVYGGCGGNNNNFASYEFCEKRCGSKKEIALEKEFNT</sequence>
<dbReference type="Proteomes" id="UP000747542">
    <property type="component" value="Unassembled WGS sequence"/>
</dbReference>
<dbReference type="EMBL" id="JAHLQT010031643">
    <property type="protein sequence ID" value="KAG7160084.1"/>
    <property type="molecule type" value="Genomic_DNA"/>
</dbReference>
<evidence type="ECO:0000259" key="4">
    <source>
        <dbReference type="PROSITE" id="PS50279"/>
    </source>
</evidence>
<evidence type="ECO:0000256" key="1">
    <source>
        <dbReference type="ARBA" id="ARBA00022690"/>
    </source>
</evidence>
<dbReference type="AlphaFoldDB" id="A0A8J5MQK6"/>
<feature type="non-terminal residue" evidence="5">
    <location>
        <position position="1"/>
    </location>
</feature>
<dbReference type="GO" id="GO:0005615">
    <property type="term" value="C:extracellular space"/>
    <property type="evidence" value="ECO:0007669"/>
    <property type="project" value="TreeGrafter"/>
</dbReference>
<evidence type="ECO:0000313" key="5">
    <source>
        <dbReference type="EMBL" id="KAG7160084.1"/>
    </source>
</evidence>
<dbReference type="SUPFAM" id="SSF57362">
    <property type="entry name" value="BPTI-like"/>
    <property type="match status" value="5"/>
</dbReference>
<evidence type="ECO:0000256" key="3">
    <source>
        <dbReference type="ARBA" id="ARBA00023157"/>
    </source>
</evidence>
<dbReference type="InterPro" id="IPR036880">
    <property type="entry name" value="Kunitz_BPTI_sf"/>
</dbReference>
<dbReference type="CDD" id="cd00109">
    <property type="entry name" value="Kunitz-type"/>
    <property type="match status" value="2"/>
</dbReference>
<dbReference type="InterPro" id="IPR020901">
    <property type="entry name" value="Prtase_inh_Kunz-CS"/>
</dbReference>
<dbReference type="SMART" id="SM00131">
    <property type="entry name" value="KU"/>
    <property type="match status" value="5"/>
</dbReference>
<dbReference type="Pfam" id="PF00014">
    <property type="entry name" value="Kunitz_BPTI"/>
    <property type="match status" value="5"/>
</dbReference>
<protein>
    <submittedName>
        <fullName evidence="5">Papilin-like 2</fullName>
    </submittedName>
</protein>
<comment type="caution">
    <text evidence="5">The sequence shown here is derived from an EMBL/GenBank/DDBJ whole genome shotgun (WGS) entry which is preliminary data.</text>
</comment>
<dbReference type="Gene3D" id="4.10.410.10">
    <property type="entry name" value="Pancreatic trypsin inhibitor Kunitz domain"/>
    <property type="match status" value="5"/>
</dbReference>